<feature type="compositionally biased region" description="Low complexity" evidence="5">
    <location>
        <begin position="19"/>
        <end position="33"/>
    </location>
</feature>
<sequence>MSRLQKLPSADSQSSAGRSTLSSDDNSTTSLTSHKTHRRQERQQTASKRRSPRFIVAALAILVFITQFGASLSDVPSVRLLQDIICRRYYGLAPDSSVEEGKCRTDGIQSQLNVISTGALVFGYLPGILVSLPYGMLADRRGRKPVLGLCILGMILSQLIWIAIAWNHARWDLRTVWLSSLPLLIGGGETVGEAMVFAIVADVAPEGKRATYFQFETCAVLLAEAVAPFVASAMMGYSVWVPILVSPAMMTLGGILIFLIPETLDTRHDEFGNTRRKVTPSIPKAPTFTERVHKHTPEAITTPSRWSRLRESLSSTTRLLRSRDVLALIPSASLTIPVATVTMGITLRYIPIRFGWSLEQTGMVLGVRTGLNILVLLIFLPLLSNSLLSRQDDRDRDMVLARISALLLVAGQIVFACAPDVATACAGLAVLTLGTGLPSLCRAVLTRLVDRGEVGRLFGVLAVFEMAGFLCCGMGLGSVFQAGLARGLGPGSGNTDGDGAAGGNPAPRGREGWLALVFYVAAVVYVVCASLLWLVRKVFGRDDDGGGDAASVCSGASSVSLLHEARILADGRVTRKHSSLENVAVAV</sequence>
<keyword evidence="8" id="KW-1185">Reference proteome</keyword>
<keyword evidence="3 6" id="KW-1133">Transmembrane helix</keyword>
<keyword evidence="2 6" id="KW-0812">Transmembrane</keyword>
<feature type="transmembrane region" description="Helical" evidence="6">
    <location>
        <begin position="370"/>
        <end position="387"/>
    </location>
</feature>
<evidence type="ECO:0000256" key="1">
    <source>
        <dbReference type="ARBA" id="ARBA00004141"/>
    </source>
</evidence>
<keyword evidence="4 6" id="KW-0472">Membrane</keyword>
<feature type="transmembrane region" description="Helical" evidence="6">
    <location>
        <begin position="513"/>
        <end position="535"/>
    </location>
</feature>
<feature type="transmembrane region" description="Helical" evidence="6">
    <location>
        <begin position="399"/>
        <end position="415"/>
    </location>
</feature>
<proteinExistence type="predicted"/>
<feature type="transmembrane region" description="Helical" evidence="6">
    <location>
        <begin position="176"/>
        <end position="200"/>
    </location>
</feature>
<protein>
    <recommendedName>
        <fullName evidence="9">Major facilitator superfamily (MFS) profile domain-containing protein</fullName>
    </recommendedName>
</protein>
<evidence type="ECO:0000256" key="3">
    <source>
        <dbReference type="ARBA" id="ARBA00022989"/>
    </source>
</evidence>
<dbReference type="Pfam" id="PF07690">
    <property type="entry name" value="MFS_1"/>
    <property type="match status" value="1"/>
</dbReference>
<dbReference type="InterPro" id="IPR036259">
    <property type="entry name" value="MFS_trans_sf"/>
</dbReference>
<reference evidence="7 8" key="1">
    <citation type="submission" date="2024-02" db="EMBL/GenBank/DDBJ databases">
        <title>De novo assembly and annotation of 12 fungi associated with fruit tree decline syndrome in Ontario, Canada.</title>
        <authorList>
            <person name="Sulman M."/>
            <person name="Ellouze W."/>
            <person name="Ilyukhin E."/>
        </authorList>
    </citation>
    <scope>NUCLEOTIDE SEQUENCE [LARGE SCALE GENOMIC DNA]</scope>
    <source>
        <strain evidence="7 8">M169</strain>
    </source>
</reference>
<evidence type="ECO:0000256" key="6">
    <source>
        <dbReference type="SAM" id="Phobius"/>
    </source>
</evidence>
<evidence type="ECO:0000256" key="5">
    <source>
        <dbReference type="SAM" id="MobiDB-lite"/>
    </source>
</evidence>
<dbReference type="EMBL" id="JAKNSF020000028">
    <property type="protein sequence ID" value="KAK7729738.1"/>
    <property type="molecule type" value="Genomic_DNA"/>
</dbReference>
<feature type="transmembrane region" description="Helical" evidence="6">
    <location>
        <begin position="421"/>
        <end position="445"/>
    </location>
</feature>
<dbReference type="Gene3D" id="1.20.1250.20">
    <property type="entry name" value="MFS general substrate transporter like domains"/>
    <property type="match status" value="1"/>
</dbReference>
<feature type="transmembrane region" description="Helical" evidence="6">
    <location>
        <begin position="114"/>
        <end position="134"/>
    </location>
</feature>
<evidence type="ECO:0000256" key="4">
    <source>
        <dbReference type="ARBA" id="ARBA00023136"/>
    </source>
</evidence>
<comment type="subcellular location">
    <subcellularLocation>
        <location evidence="1">Membrane</location>
        <topology evidence="1">Multi-pass membrane protein</topology>
    </subcellularLocation>
</comment>
<accession>A0ABR1P9D5</accession>
<comment type="caution">
    <text evidence="7">The sequence shown here is derived from an EMBL/GenBank/DDBJ whole genome shotgun (WGS) entry which is preliminary data.</text>
</comment>
<organism evidence="7 8">
    <name type="scientific">Diaporthe eres</name>
    <name type="common">Phomopsis oblonga</name>
    <dbReference type="NCBI Taxonomy" id="83184"/>
    <lineage>
        <taxon>Eukaryota</taxon>
        <taxon>Fungi</taxon>
        <taxon>Dikarya</taxon>
        <taxon>Ascomycota</taxon>
        <taxon>Pezizomycotina</taxon>
        <taxon>Sordariomycetes</taxon>
        <taxon>Sordariomycetidae</taxon>
        <taxon>Diaporthales</taxon>
        <taxon>Diaporthaceae</taxon>
        <taxon>Diaporthe</taxon>
        <taxon>Diaporthe eres species complex</taxon>
    </lineage>
</organism>
<name>A0ABR1P9D5_DIAER</name>
<feature type="transmembrane region" description="Helical" evidence="6">
    <location>
        <begin position="237"/>
        <end position="260"/>
    </location>
</feature>
<dbReference type="PANTHER" id="PTHR23507:SF1">
    <property type="entry name" value="FI18259P1-RELATED"/>
    <property type="match status" value="1"/>
</dbReference>
<dbReference type="InterPro" id="IPR011701">
    <property type="entry name" value="MFS"/>
</dbReference>
<feature type="transmembrane region" description="Helical" evidence="6">
    <location>
        <begin position="325"/>
        <end position="350"/>
    </location>
</feature>
<dbReference type="PANTHER" id="PTHR23507">
    <property type="entry name" value="ZGC:174356"/>
    <property type="match status" value="1"/>
</dbReference>
<gene>
    <name evidence="7" type="ORF">SLS63_006119</name>
</gene>
<feature type="region of interest" description="Disordered" evidence="5">
    <location>
        <begin position="1"/>
        <end position="49"/>
    </location>
</feature>
<evidence type="ECO:0008006" key="9">
    <source>
        <dbReference type="Google" id="ProtNLM"/>
    </source>
</evidence>
<feature type="transmembrane region" description="Helical" evidence="6">
    <location>
        <begin position="146"/>
        <end position="164"/>
    </location>
</feature>
<dbReference type="Proteomes" id="UP001430848">
    <property type="component" value="Unassembled WGS sequence"/>
</dbReference>
<feature type="transmembrane region" description="Helical" evidence="6">
    <location>
        <begin position="212"/>
        <end position="231"/>
    </location>
</feature>
<feature type="transmembrane region" description="Helical" evidence="6">
    <location>
        <begin position="457"/>
        <end position="480"/>
    </location>
</feature>
<evidence type="ECO:0000313" key="8">
    <source>
        <dbReference type="Proteomes" id="UP001430848"/>
    </source>
</evidence>
<evidence type="ECO:0000256" key="2">
    <source>
        <dbReference type="ARBA" id="ARBA00022692"/>
    </source>
</evidence>
<feature type="transmembrane region" description="Helical" evidence="6">
    <location>
        <begin position="54"/>
        <end position="72"/>
    </location>
</feature>
<evidence type="ECO:0000313" key="7">
    <source>
        <dbReference type="EMBL" id="KAK7729738.1"/>
    </source>
</evidence>
<dbReference type="SUPFAM" id="SSF103473">
    <property type="entry name" value="MFS general substrate transporter"/>
    <property type="match status" value="1"/>
</dbReference>